<comment type="function">
    <text evidence="5">Binds to the inner side of the nucleosomal DNA thus altering the interaction between the DNA and the histone octamer. May be involved in the process which maintains transcribable genes in a unique chromatin conformation.</text>
</comment>
<evidence type="ECO:0000256" key="1">
    <source>
        <dbReference type="ARBA" id="ARBA00004123"/>
    </source>
</evidence>
<dbReference type="GO" id="GO:0006325">
    <property type="term" value="P:chromatin organization"/>
    <property type="evidence" value="ECO:0007669"/>
    <property type="project" value="TreeGrafter"/>
</dbReference>
<evidence type="ECO:0000256" key="8">
    <source>
        <dbReference type="SAM" id="MobiDB-lite"/>
    </source>
</evidence>
<dbReference type="SMART" id="SM00527">
    <property type="entry name" value="HMG17"/>
    <property type="match status" value="1"/>
</dbReference>
<comment type="similarity">
    <text evidence="2">Belongs to the HMGN family.</text>
</comment>
<feature type="compositionally biased region" description="Basic and acidic residues" evidence="8">
    <location>
        <begin position="63"/>
        <end position="81"/>
    </location>
</feature>
<name>A0A9W2V2I9_PANPR</name>
<protein>
    <recommendedName>
        <fullName evidence="6">Non-histone chromosomal protein HMG-17</fullName>
    </recommendedName>
    <alternativeName>
        <fullName evidence="7">High mobility group nucleosome-binding domain-containing protein 2</fullName>
    </alternativeName>
</protein>
<dbReference type="PANTHER" id="PTHR23087">
    <property type="entry name" value="NONHISTONE CHROMOSOMAL PROTEIN HMG"/>
    <property type="match status" value="1"/>
</dbReference>
<feature type="compositionally biased region" description="Polar residues" evidence="8">
    <location>
        <begin position="82"/>
        <end position="91"/>
    </location>
</feature>
<evidence type="ECO:0000256" key="5">
    <source>
        <dbReference type="ARBA" id="ARBA00037490"/>
    </source>
</evidence>
<proteinExistence type="inferred from homology"/>
<dbReference type="PRINTS" id="PR00925">
    <property type="entry name" value="NONHISHMG17"/>
</dbReference>
<keyword evidence="3" id="KW-0238">DNA-binding</keyword>
<dbReference type="RefSeq" id="XP_053752675.1">
    <property type="nucleotide sequence ID" value="XM_053896700.1"/>
</dbReference>
<evidence type="ECO:0000256" key="3">
    <source>
        <dbReference type="ARBA" id="ARBA00023125"/>
    </source>
</evidence>
<feature type="compositionally biased region" description="Basic and acidic residues" evidence="8">
    <location>
        <begin position="92"/>
        <end position="112"/>
    </location>
</feature>
<dbReference type="GeneID" id="109279136"/>
<evidence type="ECO:0000256" key="7">
    <source>
        <dbReference type="ARBA" id="ARBA00042290"/>
    </source>
</evidence>
<evidence type="ECO:0000313" key="9">
    <source>
        <dbReference type="Proteomes" id="UP001165780"/>
    </source>
</evidence>
<keyword evidence="4" id="KW-0539">Nucleus</keyword>
<dbReference type="PANTHER" id="PTHR23087:SF13">
    <property type="entry name" value="NON-HISTONE CHROMOSOMAL PROTEIN HMG-17"/>
    <property type="match status" value="1"/>
</dbReference>
<feature type="compositionally biased region" description="Polar residues" evidence="8">
    <location>
        <begin position="35"/>
        <end position="44"/>
    </location>
</feature>
<organism evidence="9 10">
    <name type="scientific">Panthera pardus</name>
    <name type="common">Leopard</name>
    <name type="synonym">Felis pardus</name>
    <dbReference type="NCBI Taxonomy" id="9691"/>
    <lineage>
        <taxon>Eukaryota</taxon>
        <taxon>Metazoa</taxon>
        <taxon>Chordata</taxon>
        <taxon>Craniata</taxon>
        <taxon>Vertebrata</taxon>
        <taxon>Euteleostomi</taxon>
        <taxon>Mammalia</taxon>
        <taxon>Eutheria</taxon>
        <taxon>Laurasiatheria</taxon>
        <taxon>Carnivora</taxon>
        <taxon>Feliformia</taxon>
        <taxon>Felidae</taxon>
        <taxon>Pantherinae</taxon>
        <taxon>Panthera</taxon>
    </lineage>
</organism>
<dbReference type="InterPro" id="IPR000079">
    <property type="entry name" value="HMGN_fam"/>
</dbReference>
<sequence length="146" mass="15262">MHVASTSWKGRETASPPRVSKTKAEASPHLDFSPLTVSLQNSKPASLCPTTPCCVPPSPPCPKKAESDATGDKARVKDEPQRSSASLSAKTHSPEPEPKPKKAPTKKGEKVPKGKRGCCKGGNNPAENRDAQTDQAPKAEGAGDAN</sequence>
<dbReference type="GO" id="GO:0005634">
    <property type="term" value="C:nucleus"/>
    <property type="evidence" value="ECO:0007669"/>
    <property type="project" value="UniProtKB-SubCell"/>
</dbReference>
<dbReference type="AlphaFoldDB" id="A0A9W2V2I9"/>
<dbReference type="Proteomes" id="UP001165780">
    <property type="component" value="Unplaced"/>
</dbReference>
<accession>A0A9W2V2I9</accession>
<comment type="subcellular location">
    <subcellularLocation>
        <location evidence="1">Nucleus</location>
    </subcellularLocation>
</comment>
<keyword evidence="9" id="KW-1185">Reference proteome</keyword>
<reference evidence="10" key="1">
    <citation type="submission" date="2025-08" db="UniProtKB">
        <authorList>
            <consortium name="RefSeq"/>
        </authorList>
    </citation>
    <scope>IDENTIFICATION</scope>
    <source>
        <tissue evidence="10">Whole blood</tissue>
    </source>
</reference>
<dbReference type="GO" id="GO:0000785">
    <property type="term" value="C:chromatin"/>
    <property type="evidence" value="ECO:0007669"/>
    <property type="project" value="InterPro"/>
</dbReference>
<evidence type="ECO:0000256" key="6">
    <source>
        <dbReference type="ARBA" id="ARBA00040304"/>
    </source>
</evidence>
<dbReference type="Pfam" id="PF01101">
    <property type="entry name" value="HMG14_17"/>
    <property type="match status" value="1"/>
</dbReference>
<dbReference type="GO" id="GO:0031492">
    <property type="term" value="F:nucleosomal DNA binding"/>
    <property type="evidence" value="ECO:0007669"/>
    <property type="project" value="InterPro"/>
</dbReference>
<evidence type="ECO:0000313" key="10">
    <source>
        <dbReference type="RefSeq" id="XP_053752675.1"/>
    </source>
</evidence>
<feature type="region of interest" description="Disordered" evidence="8">
    <location>
        <begin position="1"/>
        <end position="146"/>
    </location>
</feature>
<evidence type="ECO:0000256" key="2">
    <source>
        <dbReference type="ARBA" id="ARBA00007696"/>
    </source>
</evidence>
<gene>
    <name evidence="10" type="primary">LOC109279136</name>
</gene>
<evidence type="ECO:0000256" key="4">
    <source>
        <dbReference type="ARBA" id="ARBA00023242"/>
    </source>
</evidence>